<accession>A0ABX7ARG8</accession>
<evidence type="ECO:0000313" key="1">
    <source>
        <dbReference type="EMBL" id="QQP10834.1"/>
    </source>
</evidence>
<reference evidence="1 2" key="1">
    <citation type="submission" date="2020-01" db="EMBL/GenBank/DDBJ databases">
        <authorList>
            <person name="Liu G."/>
            <person name="Liu B."/>
        </authorList>
    </citation>
    <scope>NUCLEOTIDE SEQUENCE [LARGE SCALE GENOMIC DNA]</scope>
    <source>
        <strain evidence="1 2">FJAT-51161</strain>
    </source>
</reference>
<proteinExistence type="predicted"/>
<dbReference type="RefSeq" id="WP_053595702.1">
    <property type="nucleotide sequence ID" value="NZ_CP067341.1"/>
</dbReference>
<evidence type="ECO:0000313" key="2">
    <source>
        <dbReference type="Proteomes" id="UP000596049"/>
    </source>
</evidence>
<dbReference type="Proteomes" id="UP000596049">
    <property type="component" value="Chromosome"/>
</dbReference>
<gene>
    <name evidence="1" type="ORF">FJQ98_16440</name>
</gene>
<protein>
    <recommendedName>
        <fullName evidence="3">IDEAL domain-containing protein</fullName>
    </recommendedName>
</protein>
<dbReference type="EMBL" id="CP067341">
    <property type="protein sequence ID" value="QQP10834.1"/>
    <property type="molecule type" value="Genomic_DNA"/>
</dbReference>
<keyword evidence="2" id="KW-1185">Reference proteome</keyword>
<sequence length="139" mass="16003">MPFYIEVYGKSILLFDSDMPNIEHITIAERCEYKVGDHIAIVNINRVDNAEENGFYEGVDYKITNTVGDRDIIITNNKTELWIKENEFPYIKQVNSLAPIISETTVDSTKDIQKLIDEALDCRDFKTLEKLVTKLNAIK</sequence>
<evidence type="ECO:0008006" key="3">
    <source>
        <dbReference type="Google" id="ProtNLM"/>
    </source>
</evidence>
<organism evidence="1 2">
    <name type="scientific">Lysinibacillus agricola</name>
    <dbReference type="NCBI Taxonomy" id="2590012"/>
    <lineage>
        <taxon>Bacteria</taxon>
        <taxon>Bacillati</taxon>
        <taxon>Bacillota</taxon>
        <taxon>Bacilli</taxon>
        <taxon>Bacillales</taxon>
        <taxon>Bacillaceae</taxon>
        <taxon>Lysinibacillus</taxon>
    </lineage>
</organism>
<name>A0ABX7ARG8_9BACI</name>